<organism evidence="2 3">
    <name type="scientific">Natrarchaeobius chitinivorans</name>
    <dbReference type="NCBI Taxonomy" id="1679083"/>
    <lineage>
        <taxon>Archaea</taxon>
        <taxon>Methanobacteriati</taxon>
        <taxon>Methanobacteriota</taxon>
        <taxon>Stenosarchaea group</taxon>
        <taxon>Halobacteria</taxon>
        <taxon>Halobacteriales</taxon>
        <taxon>Natrialbaceae</taxon>
        <taxon>Natrarchaeobius</taxon>
    </lineage>
</organism>
<keyword evidence="3" id="KW-1185">Reference proteome</keyword>
<evidence type="ECO:0000256" key="1">
    <source>
        <dbReference type="SAM" id="MobiDB-lite"/>
    </source>
</evidence>
<name>A0A3N6PCU8_NATCH</name>
<dbReference type="AlphaFoldDB" id="A0A3N6PCU8"/>
<proteinExistence type="predicted"/>
<sequence>MPAPENDAPDVAEGSHSLRGPTDSPSLFDFRAEFERLEPMATGEIDDPVDPTTLTMTVADGIGSASSARLDIG</sequence>
<gene>
    <name evidence="2" type="ORF">EA473_11450</name>
</gene>
<dbReference type="OrthoDB" id="259945at2157"/>
<dbReference type="EMBL" id="REGA01000008">
    <property type="protein sequence ID" value="RQG94685.1"/>
    <property type="molecule type" value="Genomic_DNA"/>
</dbReference>
<reference evidence="2 3" key="1">
    <citation type="submission" date="2018-10" db="EMBL/GenBank/DDBJ databases">
        <title>Natrarchaeobius chitinivorans gen. nov., sp. nov., and Natrarchaeobius haloalkaliphilus sp. nov., alkaliphilic, chitin-utilizing haloarchaea from hypersaline alkaline lakes.</title>
        <authorList>
            <person name="Sorokin D.Y."/>
            <person name="Elcheninov A.G."/>
            <person name="Kostrikina N.A."/>
            <person name="Bale N.J."/>
            <person name="Sinninghe Damste J.S."/>
            <person name="Khijniak T.V."/>
            <person name="Kublanov I.V."/>
            <person name="Toshchakov S.V."/>
        </authorList>
    </citation>
    <scope>NUCLEOTIDE SEQUENCE [LARGE SCALE GENOMIC DNA]</scope>
    <source>
        <strain evidence="2 3">AArcht4T</strain>
    </source>
</reference>
<accession>A0A3N6PCU8</accession>
<dbReference type="RefSeq" id="WP_124195757.1">
    <property type="nucleotide sequence ID" value="NZ_REGA01000008.1"/>
</dbReference>
<comment type="caution">
    <text evidence="2">The sequence shown here is derived from an EMBL/GenBank/DDBJ whole genome shotgun (WGS) entry which is preliminary data.</text>
</comment>
<feature type="region of interest" description="Disordered" evidence="1">
    <location>
        <begin position="1"/>
        <end position="26"/>
    </location>
</feature>
<evidence type="ECO:0000313" key="3">
    <source>
        <dbReference type="Proteomes" id="UP000282323"/>
    </source>
</evidence>
<protein>
    <submittedName>
        <fullName evidence="2">Uncharacterized protein</fullName>
    </submittedName>
</protein>
<evidence type="ECO:0000313" key="2">
    <source>
        <dbReference type="EMBL" id="RQG94685.1"/>
    </source>
</evidence>
<dbReference type="Proteomes" id="UP000282323">
    <property type="component" value="Unassembled WGS sequence"/>
</dbReference>